<evidence type="ECO:0000313" key="1">
    <source>
        <dbReference type="EMBL" id="MFB5759119.1"/>
    </source>
</evidence>
<name>A0ABV5BV14_9BACL</name>
<dbReference type="EMBL" id="JBHIRY010000001">
    <property type="protein sequence ID" value="MFB5759119.1"/>
    <property type="molecule type" value="Genomic_DNA"/>
</dbReference>
<keyword evidence="2" id="KW-1185">Reference proteome</keyword>
<organism evidence="1 2">
    <name type="scientific">Paenibacillus medicaginis</name>
    <dbReference type="NCBI Taxonomy" id="1470560"/>
    <lineage>
        <taxon>Bacteria</taxon>
        <taxon>Bacillati</taxon>
        <taxon>Bacillota</taxon>
        <taxon>Bacilli</taxon>
        <taxon>Bacillales</taxon>
        <taxon>Paenibacillaceae</taxon>
        <taxon>Paenibacillus</taxon>
    </lineage>
</organism>
<accession>A0ABV5BV14</accession>
<reference evidence="1 2" key="1">
    <citation type="submission" date="2024-09" db="EMBL/GenBank/DDBJ databases">
        <title>Paenibacillus zeirhizospherea sp. nov., isolated from surface of the maize (Zea mays) roots in a horticulture field, Hungary.</title>
        <authorList>
            <person name="Marton D."/>
            <person name="Farkas M."/>
            <person name="Bedics A."/>
            <person name="Toth E."/>
            <person name="Tancsics A."/>
            <person name="Boka K."/>
            <person name="Marati G."/>
            <person name="Kriszt B."/>
            <person name="Cserhati M."/>
        </authorList>
    </citation>
    <scope>NUCLEOTIDE SEQUENCE [LARGE SCALE GENOMIC DNA]</scope>
    <source>
        <strain evidence="1 2">JCM 18446</strain>
    </source>
</reference>
<dbReference type="CDD" id="cd19958">
    <property type="entry name" value="pyocin_knob"/>
    <property type="match status" value="2"/>
</dbReference>
<protein>
    <submittedName>
        <fullName evidence="1">Pyocin knob domain-containing protein</fullName>
    </submittedName>
</protein>
<dbReference type="RefSeq" id="WP_375518371.1">
    <property type="nucleotide sequence ID" value="NZ_JBHIRY010000001.1"/>
</dbReference>
<gene>
    <name evidence="1" type="ORF">ACE5LO_01800</name>
</gene>
<evidence type="ECO:0000313" key="2">
    <source>
        <dbReference type="Proteomes" id="UP001580430"/>
    </source>
</evidence>
<sequence>MTIQKINQVVISQDILDDIARKATKTELQTVKTEIDNQIAAVVSNLVAKTAVETFDDIATTYPNPKEGWTVTVDDTNITYAYDEDTNTWYKISANSIPKATEQLDGLITKELVTKLNTIEEHAQKNKTPDEIFEDIKAIDGVGSGLDADTLQSYTPDDFANADHNHDGRYFTQAQITSALGGKVDKISGKGLSTEDYTTEEKAWVMQQIDGVSTDVPADSLSPESDIAEWPAGTSIMGLTQTRDNWLYSINMDTETDGIIPVMIKTSKTLGPNGTLISAMQEAYCSDGNMDINRKGPIVFQRIQVGAAGPMWSYWTQAGFAIEIPPNSNLNDYTTEGQYYVPLTATAETIANVPSAEAFNLEVKKHGAGGVSKGVIQVFTTYYPTNLRIYERSLYNGTWGDWKEIVTQDQTTNWQKYSLTDINGRAFNITGQDLNNITTGGYYNGSDLKNAPDNTSWWYIEVIAHTNNNGYTLQKAYMLNGGVRVMKMRTQEAGTWSEWTQVGAGGVTSPIVVSATVPLNPSTGLIWFDIS</sequence>
<comment type="caution">
    <text evidence="1">The sequence shown here is derived from an EMBL/GenBank/DDBJ whole genome shotgun (WGS) entry which is preliminary data.</text>
</comment>
<dbReference type="Proteomes" id="UP001580430">
    <property type="component" value="Unassembled WGS sequence"/>
</dbReference>
<proteinExistence type="predicted"/>